<feature type="region of interest" description="Disordered" evidence="1">
    <location>
        <begin position="153"/>
        <end position="176"/>
    </location>
</feature>
<keyword evidence="2" id="KW-1133">Transmembrane helix</keyword>
<accession>A0A517R0F4</accession>
<proteinExistence type="predicted"/>
<dbReference type="AlphaFoldDB" id="A0A517R0F4"/>
<evidence type="ECO:0000256" key="1">
    <source>
        <dbReference type="SAM" id="MobiDB-lite"/>
    </source>
</evidence>
<dbReference type="EMBL" id="CP036268">
    <property type="protein sequence ID" value="QDT37313.1"/>
    <property type="molecule type" value="Genomic_DNA"/>
</dbReference>
<evidence type="ECO:0000256" key="2">
    <source>
        <dbReference type="SAM" id="Phobius"/>
    </source>
</evidence>
<evidence type="ECO:0000313" key="4">
    <source>
        <dbReference type="Proteomes" id="UP000317318"/>
    </source>
</evidence>
<dbReference type="Proteomes" id="UP000317318">
    <property type="component" value="Chromosome"/>
</dbReference>
<keyword evidence="2" id="KW-0472">Membrane</keyword>
<evidence type="ECO:0000313" key="3">
    <source>
        <dbReference type="EMBL" id="QDT37313.1"/>
    </source>
</evidence>
<reference evidence="3 4" key="1">
    <citation type="submission" date="2019-02" db="EMBL/GenBank/DDBJ databases">
        <title>Deep-cultivation of Planctomycetes and their phenomic and genomic characterization uncovers novel biology.</title>
        <authorList>
            <person name="Wiegand S."/>
            <person name="Jogler M."/>
            <person name="Boedeker C."/>
            <person name="Pinto D."/>
            <person name="Vollmers J."/>
            <person name="Rivas-Marin E."/>
            <person name="Kohn T."/>
            <person name="Peeters S.H."/>
            <person name="Heuer A."/>
            <person name="Rast P."/>
            <person name="Oberbeckmann S."/>
            <person name="Bunk B."/>
            <person name="Jeske O."/>
            <person name="Meyerdierks A."/>
            <person name="Storesund J.E."/>
            <person name="Kallscheuer N."/>
            <person name="Luecker S."/>
            <person name="Lage O.M."/>
            <person name="Pohl T."/>
            <person name="Merkel B.J."/>
            <person name="Hornburger P."/>
            <person name="Mueller R.-W."/>
            <person name="Bruemmer F."/>
            <person name="Labrenz M."/>
            <person name="Spormann A.M."/>
            <person name="Op den Camp H."/>
            <person name="Overmann J."/>
            <person name="Amann R."/>
            <person name="Jetten M.S.M."/>
            <person name="Mascher T."/>
            <person name="Medema M.H."/>
            <person name="Devos D.P."/>
            <person name="Kaster A.-K."/>
            <person name="Ovreas L."/>
            <person name="Rohde M."/>
            <person name="Galperin M.Y."/>
            <person name="Jogler C."/>
        </authorList>
    </citation>
    <scope>NUCLEOTIDE SEQUENCE [LARGE SCALE GENOMIC DNA]</scope>
    <source>
        <strain evidence="3 4">Pan189</strain>
    </source>
</reference>
<keyword evidence="4" id="KW-1185">Reference proteome</keyword>
<protein>
    <submittedName>
        <fullName evidence="3">Uncharacterized protein</fullName>
    </submittedName>
</protein>
<keyword evidence="2" id="KW-0812">Transmembrane</keyword>
<gene>
    <name evidence="3" type="ORF">Pan189_16860</name>
</gene>
<feature type="compositionally biased region" description="Basic and acidic residues" evidence="1">
    <location>
        <begin position="153"/>
        <end position="165"/>
    </location>
</feature>
<feature type="transmembrane region" description="Helical" evidence="2">
    <location>
        <begin position="41"/>
        <end position="59"/>
    </location>
</feature>
<name>A0A517R0F4_9PLAN</name>
<organism evidence="3 4">
    <name type="scientific">Stratiformator vulcanicus</name>
    <dbReference type="NCBI Taxonomy" id="2527980"/>
    <lineage>
        <taxon>Bacteria</taxon>
        <taxon>Pseudomonadati</taxon>
        <taxon>Planctomycetota</taxon>
        <taxon>Planctomycetia</taxon>
        <taxon>Planctomycetales</taxon>
        <taxon>Planctomycetaceae</taxon>
        <taxon>Stratiformator</taxon>
    </lineage>
</organism>
<sequence>MLFADILFDFSAEIGLLADVNRLAEAGRYMERPMSPGVQRMLIFSILGIAAFWGGLFLWDKFRKRIRPTGSPIAELAGELATAHKLSHEDQLLIARVAERLKIDDAAVVFIDPDVLSEYAEQRPADATAAKNLMNRLFGEAILGDEVLNSNRSAEEQSFGDRDQDGTLETEPTLAT</sequence>
<dbReference type="KEGG" id="svp:Pan189_16860"/>